<dbReference type="Gene3D" id="3.20.20.370">
    <property type="entry name" value="Glycoside hydrolase/deacetylase"/>
    <property type="match status" value="1"/>
</dbReference>
<dbReference type="EMBL" id="LT607413">
    <property type="protein sequence ID" value="SCF35406.1"/>
    <property type="molecule type" value="Genomic_DNA"/>
</dbReference>
<dbReference type="Pfam" id="PF01522">
    <property type="entry name" value="Polysacc_deac_1"/>
    <property type="match status" value="1"/>
</dbReference>
<dbReference type="GO" id="GO:0005975">
    <property type="term" value="P:carbohydrate metabolic process"/>
    <property type="evidence" value="ECO:0007669"/>
    <property type="project" value="InterPro"/>
</dbReference>
<gene>
    <name evidence="2" type="ORF">GA0070618_5638</name>
</gene>
<sequence length="219" mass="23655">MPPSPVPGPAGAPFPAPARPVSTAVVDSARGGGRTVSLTFDDGPNPADTLRLLGVLRRHRVAAVFCLWGEHVDDHPDVVRRIVADGHALGNHGMRHDDMARWPAERIAADLRATNDAIRRAVPGARIRYFRAPYGAWGGTPAVAAALGMRPLGWRLAVGDWEPPGTDELVRRLVDGVTPGAVVLLHDGGGDRHQTVEAVDRFVPVLRARRWRFTLPARD</sequence>
<evidence type="ECO:0000313" key="2">
    <source>
        <dbReference type="EMBL" id="SCF35406.1"/>
    </source>
</evidence>
<name>A0A1C4ZRI3_MICEC</name>
<dbReference type="InterPro" id="IPR002509">
    <property type="entry name" value="NODB_dom"/>
</dbReference>
<dbReference type="InterPro" id="IPR050248">
    <property type="entry name" value="Polysacc_deacetylase_ArnD"/>
</dbReference>
<dbReference type="FunCoup" id="A0A1C4ZRI3">
    <property type="interactions" value="1"/>
</dbReference>
<dbReference type="AlphaFoldDB" id="A0A1C4ZRI3"/>
<evidence type="ECO:0000313" key="3">
    <source>
        <dbReference type="Proteomes" id="UP000198253"/>
    </source>
</evidence>
<proteinExistence type="predicted"/>
<dbReference type="GO" id="GO:0016810">
    <property type="term" value="F:hydrolase activity, acting on carbon-nitrogen (but not peptide) bonds"/>
    <property type="evidence" value="ECO:0007669"/>
    <property type="project" value="InterPro"/>
</dbReference>
<dbReference type="CDD" id="cd10917">
    <property type="entry name" value="CE4_NodB_like_6s_7s"/>
    <property type="match status" value="1"/>
</dbReference>
<dbReference type="PANTHER" id="PTHR10587:SF137">
    <property type="entry name" value="4-DEOXY-4-FORMAMIDO-L-ARABINOSE-PHOSPHOUNDECAPRENOL DEFORMYLASE ARND-RELATED"/>
    <property type="match status" value="1"/>
</dbReference>
<dbReference type="SUPFAM" id="SSF88713">
    <property type="entry name" value="Glycoside hydrolase/deacetylase"/>
    <property type="match status" value="1"/>
</dbReference>
<dbReference type="InterPro" id="IPR011330">
    <property type="entry name" value="Glyco_hydro/deAcase_b/a-brl"/>
</dbReference>
<feature type="domain" description="NodB homology" evidence="1">
    <location>
        <begin position="34"/>
        <end position="214"/>
    </location>
</feature>
<dbReference type="PROSITE" id="PS51677">
    <property type="entry name" value="NODB"/>
    <property type="match status" value="1"/>
</dbReference>
<evidence type="ECO:0000259" key="1">
    <source>
        <dbReference type="PROSITE" id="PS51677"/>
    </source>
</evidence>
<organism evidence="2 3">
    <name type="scientific">Micromonospora echinospora</name>
    <name type="common">Micromonospora purpurea</name>
    <dbReference type="NCBI Taxonomy" id="1877"/>
    <lineage>
        <taxon>Bacteria</taxon>
        <taxon>Bacillati</taxon>
        <taxon>Actinomycetota</taxon>
        <taxon>Actinomycetes</taxon>
        <taxon>Micromonosporales</taxon>
        <taxon>Micromonosporaceae</taxon>
        <taxon>Micromonospora</taxon>
    </lineage>
</organism>
<reference evidence="3" key="1">
    <citation type="submission" date="2016-06" db="EMBL/GenBank/DDBJ databases">
        <authorList>
            <person name="Varghese N."/>
            <person name="Submissions Spin"/>
        </authorList>
    </citation>
    <scope>NUCLEOTIDE SEQUENCE [LARGE SCALE GENOMIC DNA]</scope>
    <source>
        <strain evidence="3">DSM 43816</strain>
    </source>
</reference>
<protein>
    <submittedName>
        <fullName evidence="2">Peptidoglycan/xylan/chitin deacetylase, PgdA/CDA1 family</fullName>
    </submittedName>
</protein>
<dbReference type="PANTHER" id="PTHR10587">
    <property type="entry name" value="GLYCOSYL TRANSFERASE-RELATED"/>
    <property type="match status" value="1"/>
</dbReference>
<dbReference type="Proteomes" id="UP000198253">
    <property type="component" value="Chromosome I"/>
</dbReference>
<dbReference type="InParanoid" id="A0A1C4ZRI3"/>
<keyword evidence="3" id="KW-1185">Reference proteome</keyword>
<dbReference type="OrthoDB" id="3864432at2"/>
<dbReference type="RefSeq" id="WP_088984288.1">
    <property type="nucleotide sequence ID" value="NZ_LT607413.1"/>
</dbReference>
<accession>A0A1C4ZRI3</accession>